<accession>A0A6C0KMD4</accession>
<proteinExistence type="predicted"/>
<dbReference type="AlphaFoldDB" id="A0A6C0KMD4"/>
<protein>
    <submittedName>
        <fullName evidence="1">Uncharacterized protein</fullName>
    </submittedName>
</protein>
<sequence length="392" mass="47176">MPTQKKRNQKQHSNMSKQLNKQIITILENHIEQMNNPYNDSKMSNMLYERLSNSLKESKTIHHDYTLKDMSAPNKAPNQFMSEQIIEHIQKTLHYQYDISFTYKNITFFIQIMFSNKINIQEYIKYIKWVICFCLMDVKNNKKDTVYFTFYLTSLKKEFNSSHQTIIKSHNINSGYQASNEICIYRKEEWLKVFIHECFHVFNMDFHESTISFSEIFKDTFFIESNFLVFESFVEFWARIINCAIFTYTLKPVIKKTEFHTIFSVNMNMERIFSLIQCTKLLKKFDLTYENIVDKQKEMLSKRIYKEETNAFCYYVITAILMNCFDKTLQWFDIHNHLFSFQKSESQIITFCHYIKQQAKEPSLIQTLDEISSSDLYNDVFMKMTLFDIQIS</sequence>
<name>A0A6C0KMD4_9ZZZZ</name>
<dbReference type="EMBL" id="MN740919">
    <property type="protein sequence ID" value="QHU17917.1"/>
    <property type="molecule type" value="Genomic_DNA"/>
</dbReference>
<reference evidence="1" key="1">
    <citation type="journal article" date="2020" name="Nature">
        <title>Giant virus diversity and host interactions through global metagenomics.</title>
        <authorList>
            <person name="Schulz F."/>
            <person name="Roux S."/>
            <person name="Paez-Espino D."/>
            <person name="Jungbluth S."/>
            <person name="Walsh D.A."/>
            <person name="Denef V.J."/>
            <person name="McMahon K.D."/>
            <person name="Konstantinidis K.T."/>
            <person name="Eloe-Fadrosh E.A."/>
            <person name="Kyrpides N.C."/>
            <person name="Woyke T."/>
        </authorList>
    </citation>
    <scope>NUCLEOTIDE SEQUENCE</scope>
    <source>
        <strain evidence="1">GVMAG-S-3300012919-55</strain>
    </source>
</reference>
<organism evidence="1">
    <name type="scientific">viral metagenome</name>
    <dbReference type="NCBI Taxonomy" id="1070528"/>
    <lineage>
        <taxon>unclassified sequences</taxon>
        <taxon>metagenomes</taxon>
        <taxon>organismal metagenomes</taxon>
    </lineage>
</organism>
<evidence type="ECO:0000313" key="1">
    <source>
        <dbReference type="EMBL" id="QHU17917.1"/>
    </source>
</evidence>